<accession>A0A2S5R9A9</accession>
<protein>
    <submittedName>
        <fullName evidence="1">Uncharacterized protein</fullName>
    </submittedName>
</protein>
<dbReference type="Proteomes" id="UP000239425">
    <property type="component" value="Unassembled WGS sequence"/>
</dbReference>
<proteinExistence type="predicted"/>
<organism evidence="1 2">
    <name type="scientific">Holospora curviuscula</name>
    <dbReference type="NCBI Taxonomy" id="1082868"/>
    <lineage>
        <taxon>Bacteria</taxon>
        <taxon>Pseudomonadati</taxon>
        <taxon>Pseudomonadota</taxon>
        <taxon>Alphaproteobacteria</taxon>
        <taxon>Holosporales</taxon>
        <taxon>Holosporaceae</taxon>
        <taxon>Holospora</taxon>
    </lineage>
</organism>
<reference evidence="1 2" key="1">
    <citation type="submission" date="2017-11" db="EMBL/GenBank/DDBJ databases">
        <title>Comparative genomic analysis of Holospora spp., intranuclear symbionts of paramecia.</title>
        <authorList>
            <person name="Garushyants S.K."/>
            <person name="Beliavskaya A."/>
            <person name="Malko D.B."/>
            <person name="Logacheva M.D."/>
            <person name="Rautian M.S."/>
            <person name="Gelfand M.S."/>
        </authorList>
    </citation>
    <scope>NUCLEOTIDE SEQUENCE [LARGE SCALE GENOMIC DNA]</scope>
    <source>
        <strain evidence="2">02AZ16</strain>
    </source>
</reference>
<evidence type="ECO:0000313" key="2">
    <source>
        <dbReference type="Proteomes" id="UP000239425"/>
    </source>
</evidence>
<gene>
    <name evidence="1" type="ORF">HCUR_00691</name>
</gene>
<keyword evidence="2" id="KW-1185">Reference proteome</keyword>
<comment type="caution">
    <text evidence="1">The sequence shown here is derived from an EMBL/GenBank/DDBJ whole genome shotgun (WGS) entry which is preliminary data.</text>
</comment>
<dbReference type="AlphaFoldDB" id="A0A2S5R9A9"/>
<name>A0A2S5R9A9_9PROT</name>
<dbReference type="EMBL" id="PHHC01000080">
    <property type="protein sequence ID" value="PPE03911.1"/>
    <property type="molecule type" value="Genomic_DNA"/>
</dbReference>
<sequence length="87" mass="10306">MNNQSIEPIVLNASYNINFFNYWVKQCLIKKLKLKQEVILDHVSLLLHLNPIKKFWATIKRYTNRNIVQCIALYKALLPFFKIPLSS</sequence>
<evidence type="ECO:0000313" key="1">
    <source>
        <dbReference type="EMBL" id="PPE03911.1"/>
    </source>
</evidence>